<dbReference type="Proteomes" id="UP000504632">
    <property type="component" value="Chromosome 3"/>
</dbReference>
<dbReference type="Pfam" id="PF05461">
    <property type="entry name" value="ApoL"/>
    <property type="match status" value="1"/>
</dbReference>
<evidence type="ECO:0000313" key="3">
    <source>
        <dbReference type="RefSeq" id="XP_030623942.1"/>
    </source>
</evidence>
<gene>
    <name evidence="3" type="primary">LOC115807211</name>
</gene>
<keyword evidence="2" id="KW-1185">Reference proteome</keyword>
<evidence type="ECO:0000256" key="1">
    <source>
        <dbReference type="ARBA" id="ARBA00010090"/>
    </source>
</evidence>
<protein>
    <submittedName>
        <fullName evidence="3">Apolipoprotein L1-like</fullName>
    </submittedName>
</protein>
<dbReference type="PANTHER" id="PTHR14096">
    <property type="entry name" value="APOLIPOPROTEIN L"/>
    <property type="match status" value="1"/>
</dbReference>
<dbReference type="RefSeq" id="XP_030623942.1">
    <property type="nucleotide sequence ID" value="XM_030768082.1"/>
</dbReference>
<dbReference type="GO" id="GO:0006869">
    <property type="term" value="P:lipid transport"/>
    <property type="evidence" value="ECO:0007669"/>
    <property type="project" value="InterPro"/>
</dbReference>
<evidence type="ECO:0000313" key="2">
    <source>
        <dbReference type="Proteomes" id="UP000504632"/>
    </source>
</evidence>
<dbReference type="GeneID" id="115807211"/>
<organism evidence="2 3">
    <name type="scientific">Chanos chanos</name>
    <name type="common">Milkfish</name>
    <name type="synonym">Mugil chanos</name>
    <dbReference type="NCBI Taxonomy" id="29144"/>
    <lineage>
        <taxon>Eukaryota</taxon>
        <taxon>Metazoa</taxon>
        <taxon>Chordata</taxon>
        <taxon>Craniata</taxon>
        <taxon>Vertebrata</taxon>
        <taxon>Euteleostomi</taxon>
        <taxon>Actinopterygii</taxon>
        <taxon>Neopterygii</taxon>
        <taxon>Teleostei</taxon>
        <taxon>Ostariophysi</taxon>
        <taxon>Gonorynchiformes</taxon>
        <taxon>Chanidae</taxon>
        <taxon>Chanos</taxon>
    </lineage>
</organism>
<dbReference type="AlphaFoldDB" id="A0A6J2UX54"/>
<comment type="similarity">
    <text evidence="1">Belongs to the apolipoprotein L family.</text>
</comment>
<dbReference type="GO" id="GO:0008289">
    <property type="term" value="F:lipid binding"/>
    <property type="evidence" value="ECO:0007669"/>
    <property type="project" value="InterPro"/>
</dbReference>
<dbReference type="PANTHER" id="PTHR14096:SF57">
    <property type="entry name" value="APOLIPOPROTEIN L4"/>
    <property type="match status" value="1"/>
</dbReference>
<sequence length="572" mass="63467">MAHTILKNLNTEIEEFCELLSQYVWETLTSVEIVQEFCDRQPKWFLQREMELDMMRDIKERLDKIDLKFDHVQKAEDKAKAFGEYVWSGLTQVTADSRRQALEKELGAVLEQTLEGLKKLHLFLDAVEILAVTSLFVFTEDSFLPKGVSAASMRSVISAARLASPLLIHFKRDPAAFFSPFLSNVEVLAFHLDKYMHISQQLCERMEKRSEQVFKCDLTTNHIIFWKGKNGHPKLKINLEMSDEPVQKMLDHLKQLNHIRMDQDFRITFLFQEKALNFIGLFNLRYERMLKFLSELEESAEQLDKMKKGASISSVAGSSVGVAGGVLSIVGLALTPVTAGVSLALTLTGVGLGVTSGVNSVVTGITELAVNSRHGKNANAVFQKYMEDVQTLQDFLEQVANGEGPAVDSDLVNVVLGAGKVVARAGAVAKGVDSIVDAASAVKVLKSEQVIQSAAKMGLQEAKATRNIPNLAADLPDIGQLAKGTPLAMSKSARSGFIALNALFIGLDVLFICKDSVSLAKGSKSEVSELIRSRVALWCSELESWKKVNDSLCRGIWRFRKCQWILEEKFHP</sequence>
<name>A0A6J2UX54_CHACN</name>
<dbReference type="FunCoup" id="A0A6J2UX54">
    <property type="interactions" value="81"/>
</dbReference>
<dbReference type="InterPro" id="IPR008405">
    <property type="entry name" value="ApoL"/>
</dbReference>
<accession>A0A6J2UX54</accession>
<dbReference type="GO" id="GO:0016020">
    <property type="term" value="C:membrane"/>
    <property type="evidence" value="ECO:0007669"/>
    <property type="project" value="TreeGrafter"/>
</dbReference>
<dbReference type="GO" id="GO:0005576">
    <property type="term" value="C:extracellular region"/>
    <property type="evidence" value="ECO:0007669"/>
    <property type="project" value="InterPro"/>
</dbReference>
<reference evidence="3" key="1">
    <citation type="submission" date="2025-08" db="UniProtKB">
        <authorList>
            <consortium name="RefSeq"/>
        </authorList>
    </citation>
    <scope>IDENTIFICATION</scope>
</reference>
<dbReference type="OrthoDB" id="6146578at2759"/>
<proteinExistence type="inferred from homology"/>
<dbReference type="InParanoid" id="A0A6J2UX54"/>
<dbReference type="GO" id="GO:0042157">
    <property type="term" value="P:lipoprotein metabolic process"/>
    <property type="evidence" value="ECO:0007669"/>
    <property type="project" value="InterPro"/>
</dbReference>